<dbReference type="PROSITE" id="PS00369">
    <property type="entry name" value="PTS_HPR_HIS"/>
    <property type="match status" value="1"/>
</dbReference>
<dbReference type="RefSeq" id="WP_064318253.1">
    <property type="nucleotide sequence ID" value="NZ_JACI01000001.1"/>
</dbReference>
<accession>A0A179D1G1</accession>
<dbReference type="Proteomes" id="UP000078358">
    <property type="component" value="Unassembled WGS sequence"/>
</dbReference>
<dbReference type="GO" id="GO:0005886">
    <property type="term" value="C:plasma membrane"/>
    <property type="evidence" value="ECO:0007669"/>
    <property type="project" value="TreeGrafter"/>
</dbReference>
<evidence type="ECO:0000256" key="7">
    <source>
        <dbReference type="ARBA" id="ARBA00022597"/>
    </source>
</evidence>
<dbReference type="GO" id="GO:0090563">
    <property type="term" value="F:protein-phosphocysteine-sugar phosphotransferase activity"/>
    <property type="evidence" value="ECO:0007669"/>
    <property type="project" value="TreeGrafter"/>
</dbReference>
<keyword evidence="9" id="KW-0598">Phosphotransferase system</keyword>
<keyword evidence="4" id="KW-0813">Transport</keyword>
<dbReference type="SUPFAM" id="SSF55594">
    <property type="entry name" value="HPr-like"/>
    <property type="match status" value="2"/>
</dbReference>
<dbReference type="GO" id="GO:0005737">
    <property type="term" value="C:cytoplasm"/>
    <property type="evidence" value="ECO:0007669"/>
    <property type="project" value="UniProtKB-SubCell"/>
</dbReference>
<organism evidence="13 14">
    <name type="scientific">Bibersteinia trehalosi Y31</name>
    <dbReference type="NCBI Taxonomy" id="1261658"/>
    <lineage>
        <taxon>Bacteria</taxon>
        <taxon>Pseudomonadati</taxon>
        <taxon>Pseudomonadota</taxon>
        <taxon>Gammaproteobacteria</taxon>
        <taxon>Pasteurellales</taxon>
        <taxon>Pasteurellaceae</taxon>
        <taxon>Bibersteinia</taxon>
    </lineage>
</organism>
<dbReference type="InterPro" id="IPR002178">
    <property type="entry name" value="PTS_EIIA_type-2_dom"/>
</dbReference>
<keyword evidence="10" id="KW-0418">Kinase</keyword>
<dbReference type="PRINTS" id="PR00107">
    <property type="entry name" value="PHOSPHOCPHPR"/>
</dbReference>
<dbReference type="InterPro" id="IPR001020">
    <property type="entry name" value="PTS_HPr_His_P_site"/>
</dbReference>
<feature type="domain" description="PTS EIIA type-2" evidence="11">
    <location>
        <begin position="2"/>
        <end position="142"/>
    </location>
</feature>
<dbReference type="InterPro" id="IPR016152">
    <property type="entry name" value="PTrfase/Anion_transptr"/>
</dbReference>
<feature type="domain" description="HPr" evidence="12">
    <location>
        <begin position="279"/>
        <end position="369"/>
    </location>
</feature>
<dbReference type="NCBIfam" id="NF008319">
    <property type="entry name" value="PRK11109.1"/>
    <property type="match status" value="1"/>
</dbReference>
<keyword evidence="7" id="KW-0762">Sugar transport</keyword>
<dbReference type="PROSITE" id="PS51094">
    <property type="entry name" value="PTS_EIIA_TYPE_2"/>
    <property type="match status" value="1"/>
</dbReference>
<dbReference type="EMBL" id="JACI01000001">
    <property type="protein sequence ID" value="OAQ15648.1"/>
    <property type="molecule type" value="Genomic_DNA"/>
</dbReference>
<comment type="subcellular location">
    <subcellularLocation>
        <location evidence="2">Cytoplasm</location>
    </subcellularLocation>
</comment>
<dbReference type="PROSITE" id="PS00372">
    <property type="entry name" value="PTS_EIIA_TYPE_2_HIS"/>
    <property type="match status" value="1"/>
</dbReference>
<protein>
    <recommendedName>
        <fullName evidence="3">Multiphosphoryl transfer protein</fullName>
    </recommendedName>
</protein>
<dbReference type="PANTHER" id="PTHR30181:SF3">
    <property type="entry name" value="MULTIPHOSPHORYL TRANSFER PROTEIN"/>
    <property type="match status" value="1"/>
</dbReference>
<evidence type="ECO:0000256" key="2">
    <source>
        <dbReference type="ARBA" id="ARBA00004496"/>
    </source>
</evidence>
<dbReference type="NCBIfam" id="TIGR01003">
    <property type="entry name" value="PTS_HPr_family"/>
    <property type="match status" value="2"/>
</dbReference>
<comment type="caution">
    <text evidence="13">The sequence shown here is derived from an EMBL/GenBank/DDBJ whole genome shotgun (WGS) entry which is preliminary data.</text>
</comment>
<gene>
    <name evidence="13" type="ORF">F480_03755</name>
</gene>
<dbReference type="FunFam" id="3.40.930.10:FF:000006">
    <property type="entry name" value="Fructose-specific PTS system IIA component"/>
    <property type="match status" value="1"/>
</dbReference>
<sequence length="496" mass="52012">MLNLSTSNISLNGSATDKETAIRLVAAGLVKNGNVAEGYENGMLARESQTSTFLGNGIAIPHGTLDTRDLVKNTGVQVYQFPQGVEWGEGNIAYVVIGIAAKSDEHLSLLRQLTSVLSDEQAAETLAKTANLDEFIATLSGKKALPIISAELISLNAHSESLITLSAINAGKLTELGYANPQFISQAVASQPLALNANLFVSDAQTGNIQNGIAVARSQSGKTVVSVSAVDNALESELAKLFKQDNQHILTSGTSEQILALFGVVSNAVADVSTTNADKVIGTFTLRNDNGLHARPVAELVKIVKAFDANVTVENLDRGTAPVSAKSTMKILTLGAVKGSKLRFTAEGSQALAAIEAIKAGFENGLGEPVNFVPGEADIIEQSAVQQAVENPQNSANTSEIVANNGELEATFVIRNEHGLHARPSAMLVAEAKKYNADIKVQNLDRNSDLVSAKSMMKIVALGVTKGHHLRFVASGEQAKEALEGIGKAIEAGLGE</sequence>
<dbReference type="Pfam" id="PF00381">
    <property type="entry name" value="PTS-HPr"/>
    <property type="match status" value="2"/>
</dbReference>
<dbReference type="SUPFAM" id="SSF55804">
    <property type="entry name" value="Phoshotransferase/anion transport protein"/>
    <property type="match status" value="1"/>
</dbReference>
<dbReference type="PATRIC" id="fig|1261658.3.peg.758"/>
<dbReference type="CDD" id="cd00367">
    <property type="entry name" value="PTS-HPr_like"/>
    <property type="match status" value="2"/>
</dbReference>
<proteinExistence type="predicted"/>
<dbReference type="GO" id="GO:0009401">
    <property type="term" value="P:phosphoenolpyruvate-dependent sugar phosphotransferase system"/>
    <property type="evidence" value="ECO:0007669"/>
    <property type="project" value="UniProtKB-KW"/>
</dbReference>
<evidence type="ECO:0000259" key="11">
    <source>
        <dbReference type="PROSITE" id="PS51094"/>
    </source>
</evidence>
<evidence type="ECO:0000256" key="6">
    <source>
        <dbReference type="ARBA" id="ARBA00022553"/>
    </source>
</evidence>
<dbReference type="CDD" id="cd00211">
    <property type="entry name" value="PTS_IIA_fru"/>
    <property type="match status" value="1"/>
</dbReference>
<dbReference type="PROSITE" id="PS51350">
    <property type="entry name" value="PTS_HPR_DOM"/>
    <property type="match status" value="2"/>
</dbReference>
<dbReference type="PANTHER" id="PTHR30181">
    <property type="entry name" value="MANNITOL PERMEASE IIC COMPONENT"/>
    <property type="match status" value="1"/>
</dbReference>
<evidence type="ECO:0000313" key="13">
    <source>
        <dbReference type="EMBL" id="OAQ15648.1"/>
    </source>
</evidence>
<evidence type="ECO:0000256" key="5">
    <source>
        <dbReference type="ARBA" id="ARBA00022490"/>
    </source>
</evidence>
<name>A0A179D1G1_BIBTR</name>
<dbReference type="AlphaFoldDB" id="A0A179D1G1"/>
<comment type="function">
    <text evidence="1">The phosphoenolpyruvate-dependent sugar phosphotransferase system (sugar PTS), a major carbohydrate active transport system, catalyzes the phosphorylation of incoming sugar substrates concomitantly with their translocation across the cell membrane. The enzyme II FruAB PTS system is involved in fructose transport.</text>
</comment>
<dbReference type="Pfam" id="PF00359">
    <property type="entry name" value="PTS_EIIA_2"/>
    <property type="match status" value="1"/>
</dbReference>
<evidence type="ECO:0000259" key="12">
    <source>
        <dbReference type="PROSITE" id="PS51350"/>
    </source>
</evidence>
<feature type="domain" description="HPr" evidence="12">
    <location>
        <begin position="407"/>
        <end position="496"/>
    </location>
</feature>
<evidence type="ECO:0000256" key="9">
    <source>
        <dbReference type="ARBA" id="ARBA00022683"/>
    </source>
</evidence>
<evidence type="ECO:0000256" key="8">
    <source>
        <dbReference type="ARBA" id="ARBA00022679"/>
    </source>
</evidence>
<evidence type="ECO:0000256" key="3">
    <source>
        <dbReference type="ARBA" id="ARBA00015565"/>
    </source>
</evidence>
<dbReference type="GO" id="GO:0016301">
    <property type="term" value="F:kinase activity"/>
    <property type="evidence" value="ECO:0007669"/>
    <property type="project" value="UniProtKB-KW"/>
</dbReference>
<dbReference type="InterPro" id="IPR000032">
    <property type="entry name" value="HPr-like"/>
</dbReference>
<evidence type="ECO:0000256" key="4">
    <source>
        <dbReference type="ARBA" id="ARBA00022448"/>
    </source>
</evidence>
<dbReference type="Gene3D" id="3.30.1340.10">
    <property type="entry name" value="HPr-like"/>
    <property type="match status" value="2"/>
</dbReference>
<keyword evidence="6" id="KW-0597">Phosphoprotein</keyword>
<keyword evidence="5" id="KW-0963">Cytoplasm</keyword>
<reference evidence="13 14" key="1">
    <citation type="submission" date="2014-01" db="EMBL/GenBank/DDBJ databases">
        <authorList>
            <person name="Zuccon D."/>
        </authorList>
    </citation>
    <scope>NUCLEOTIDE SEQUENCE [LARGE SCALE GENOMIC DNA]</scope>
    <source>
        <strain evidence="13 14">Y31</strain>
    </source>
</reference>
<dbReference type="InterPro" id="IPR035895">
    <property type="entry name" value="HPr-like_sf"/>
</dbReference>
<evidence type="ECO:0000313" key="14">
    <source>
        <dbReference type="Proteomes" id="UP000078358"/>
    </source>
</evidence>
<dbReference type="InterPro" id="IPR050893">
    <property type="entry name" value="Sugar_PTS"/>
</dbReference>
<dbReference type="Gene3D" id="3.40.930.10">
    <property type="entry name" value="Mannitol-specific EII, Chain A"/>
    <property type="match status" value="1"/>
</dbReference>
<keyword evidence="8" id="KW-0808">Transferase</keyword>
<evidence type="ECO:0000256" key="10">
    <source>
        <dbReference type="ARBA" id="ARBA00022777"/>
    </source>
</evidence>
<evidence type="ECO:0000256" key="1">
    <source>
        <dbReference type="ARBA" id="ARBA00003136"/>
    </source>
</evidence>